<name>A0A5A7U6T7_CUCMM</name>
<dbReference type="EMBL" id="SSTD01014851">
    <property type="protein sequence ID" value="TYK03811.1"/>
    <property type="molecule type" value="Genomic_DNA"/>
</dbReference>
<sequence>MLGSIGWKNCCLLVYFDDIVLSGDDTVEIIQLRKKMGDEFEIKDLGNLRYFLGIKVARSKERIHVSQRKNTFDLLTKTGMMGCRPVDTPIKFNAKLGNSVDKVPVDKEKYQPLMGKSIYLSHTR</sequence>
<gene>
    <name evidence="3" type="ORF">E5676_scaffold347G00020</name>
    <name evidence="2" type="ORF">E6C27_scaffold481G00020</name>
</gene>
<dbReference type="Proteomes" id="UP000321947">
    <property type="component" value="Unassembled WGS sequence"/>
</dbReference>
<dbReference type="Proteomes" id="UP000321393">
    <property type="component" value="Unassembled WGS sequence"/>
</dbReference>
<reference evidence="4 5" key="1">
    <citation type="submission" date="2019-08" db="EMBL/GenBank/DDBJ databases">
        <title>Draft genome sequences of two oriental melons (Cucumis melo L. var makuwa).</title>
        <authorList>
            <person name="Kwon S.-Y."/>
        </authorList>
    </citation>
    <scope>NUCLEOTIDE SEQUENCE [LARGE SCALE GENOMIC DNA]</scope>
    <source>
        <strain evidence="5">cv. Chang Bougi</strain>
        <strain evidence="4">cv. SW 3</strain>
        <tissue evidence="2">Leaf</tissue>
    </source>
</reference>
<evidence type="ECO:0000313" key="4">
    <source>
        <dbReference type="Proteomes" id="UP000321393"/>
    </source>
</evidence>
<dbReference type="Pfam" id="PF07727">
    <property type="entry name" value="RVT_2"/>
    <property type="match status" value="1"/>
</dbReference>
<evidence type="ECO:0000259" key="1">
    <source>
        <dbReference type="Pfam" id="PF07727"/>
    </source>
</evidence>
<comment type="caution">
    <text evidence="2">The sequence shown here is derived from an EMBL/GenBank/DDBJ whole genome shotgun (WGS) entry which is preliminary data.</text>
</comment>
<feature type="domain" description="Reverse transcriptase Ty1/copia-type" evidence="1">
    <location>
        <begin position="9"/>
        <end position="90"/>
    </location>
</feature>
<protein>
    <submittedName>
        <fullName evidence="2 3">Mitochondrial protein</fullName>
    </submittedName>
</protein>
<dbReference type="EMBL" id="SSTE01011420">
    <property type="protein sequence ID" value="KAA0051024.1"/>
    <property type="molecule type" value="Genomic_DNA"/>
</dbReference>
<dbReference type="SUPFAM" id="SSF56672">
    <property type="entry name" value="DNA/RNA polymerases"/>
    <property type="match status" value="1"/>
</dbReference>
<dbReference type="AlphaFoldDB" id="A0A5A7U6T7"/>
<dbReference type="InterPro" id="IPR043502">
    <property type="entry name" value="DNA/RNA_pol_sf"/>
</dbReference>
<evidence type="ECO:0000313" key="3">
    <source>
        <dbReference type="EMBL" id="TYK03811.1"/>
    </source>
</evidence>
<evidence type="ECO:0000313" key="5">
    <source>
        <dbReference type="Proteomes" id="UP000321947"/>
    </source>
</evidence>
<evidence type="ECO:0000313" key="2">
    <source>
        <dbReference type="EMBL" id="KAA0051024.1"/>
    </source>
</evidence>
<dbReference type="OrthoDB" id="128382at2759"/>
<organism evidence="2 4">
    <name type="scientific">Cucumis melo var. makuwa</name>
    <name type="common">Oriental melon</name>
    <dbReference type="NCBI Taxonomy" id="1194695"/>
    <lineage>
        <taxon>Eukaryota</taxon>
        <taxon>Viridiplantae</taxon>
        <taxon>Streptophyta</taxon>
        <taxon>Embryophyta</taxon>
        <taxon>Tracheophyta</taxon>
        <taxon>Spermatophyta</taxon>
        <taxon>Magnoliopsida</taxon>
        <taxon>eudicotyledons</taxon>
        <taxon>Gunneridae</taxon>
        <taxon>Pentapetalae</taxon>
        <taxon>rosids</taxon>
        <taxon>fabids</taxon>
        <taxon>Cucurbitales</taxon>
        <taxon>Cucurbitaceae</taxon>
        <taxon>Benincaseae</taxon>
        <taxon>Cucumis</taxon>
    </lineage>
</organism>
<accession>A0A5A7U6T7</accession>
<dbReference type="InterPro" id="IPR013103">
    <property type="entry name" value="RVT_2"/>
</dbReference>
<proteinExistence type="predicted"/>